<dbReference type="RefSeq" id="WP_005013101.1">
    <property type="nucleotide sequence ID" value="NZ_JFZZ01000070.1"/>
</dbReference>
<sequence>MKDDSLAGGAPIAEADLHALVDGQLTPARRQQVLAYLAGNEAAQRQVEGWSRQKALLHKHLDGVMDEPLPLRLPLRAAPARNWGWALAAGVLIAAVSGSAAWMIRGGMDAHAQRSQLAQAADSGGFAQRAAVAHAVFAADMRRPVEVGADQEQAMVTWLTRRLGAQVHAPLLAQAGYELVGGRVLPGGRGAVAQLMYSSQAGQRLTLYVTHEARGETAAFRYMQDGPVRVFYWVEGSLGYALSGAVSREELQRLAHEVYRQLAPGPAEAGANGLKAPSIPNG</sequence>
<keyword evidence="1" id="KW-0472">Membrane</keyword>
<keyword evidence="2" id="KW-0808">Transferase</keyword>
<evidence type="ECO:0000256" key="1">
    <source>
        <dbReference type="SAM" id="Phobius"/>
    </source>
</evidence>
<reference evidence="2 3" key="1">
    <citation type="submission" date="2014-03" db="EMBL/GenBank/DDBJ databases">
        <title>Genome sequence of Bordetella holmseii.</title>
        <authorList>
            <person name="Harvill E."/>
            <person name="Goodfield L.L."/>
            <person name="Ivanov Y."/>
            <person name="Meyer J.A."/>
            <person name="Newth C."/>
            <person name="Cassiday P."/>
            <person name="Tondella M.L."/>
            <person name="Liao P."/>
            <person name="Zimmerman J."/>
            <person name="Meert K."/>
            <person name="Wessel D."/>
            <person name="Berger J."/>
            <person name="Dean J.M."/>
            <person name="Holubkov R."/>
            <person name="Burr J."/>
            <person name="Liu T."/>
            <person name="Brinkac L.M."/>
            <person name="Sanka R."/>
            <person name="Kim M."/>
            <person name="Losada L."/>
        </authorList>
    </citation>
    <scope>NUCLEOTIDE SEQUENCE [LARGE SCALE GENOMIC DNA]</scope>
    <source>
        <strain evidence="2 3">CDC-H585-BH</strain>
    </source>
</reference>
<evidence type="ECO:0000313" key="2">
    <source>
        <dbReference type="EMBL" id="KAK90813.1"/>
    </source>
</evidence>
<name>A0A158M611_9BORD</name>
<organism evidence="2 3">
    <name type="scientific">Bordetella holmesii CDC-H585-BH</name>
    <dbReference type="NCBI Taxonomy" id="1331206"/>
    <lineage>
        <taxon>Bacteria</taxon>
        <taxon>Pseudomonadati</taxon>
        <taxon>Pseudomonadota</taxon>
        <taxon>Betaproteobacteria</taxon>
        <taxon>Burkholderiales</taxon>
        <taxon>Alcaligenaceae</taxon>
        <taxon>Bordetella</taxon>
    </lineage>
</organism>
<dbReference type="EMBL" id="JFZZ01000070">
    <property type="protein sequence ID" value="KAK90813.1"/>
    <property type="molecule type" value="Genomic_DNA"/>
</dbReference>
<dbReference type="AlphaFoldDB" id="A0A158M611"/>
<keyword evidence="1" id="KW-1133">Transmembrane helix</keyword>
<gene>
    <name evidence="2" type="ORF">L497_0677</name>
</gene>
<feature type="transmembrane region" description="Helical" evidence="1">
    <location>
        <begin position="83"/>
        <end position="104"/>
    </location>
</feature>
<keyword evidence="1" id="KW-0812">Transmembrane</keyword>
<dbReference type="GO" id="GO:0016740">
    <property type="term" value="F:transferase activity"/>
    <property type="evidence" value="ECO:0007669"/>
    <property type="project" value="UniProtKB-KW"/>
</dbReference>
<dbReference type="PATRIC" id="fig|1331206.3.peg.1879"/>
<protein>
    <submittedName>
        <fullName evidence="2">Putative N-acetyltransferase YedL</fullName>
    </submittedName>
</protein>
<evidence type="ECO:0000313" key="3">
    <source>
        <dbReference type="Proteomes" id="UP000026682"/>
    </source>
</evidence>
<comment type="caution">
    <text evidence="2">The sequence shown here is derived from an EMBL/GenBank/DDBJ whole genome shotgun (WGS) entry which is preliminary data.</text>
</comment>
<proteinExistence type="predicted"/>
<dbReference type="Proteomes" id="UP000026682">
    <property type="component" value="Unassembled WGS sequence"/>
</dbReference>
<dbReference type="STRING" id="35814.BBB42_06695"/>
<accession>A0A158M611</accession>
<dbReference type="GeneID" id="93120483"/>